<feature type="transmembrane region" description="Helical" evidence="6">
    <location>
        <begin position="16"/>
        <end position="36"/>
    </location>
</feature>
<reference evidence="8 9" key="1">
    <citation type="submission" date="2019-08" db="EMBL/GenBank/DDBJ databases">
        <title>Bacterial whole genome sequence for Glaciihabitans sp. CHu50b-6-2.</title>
        <authorList>
            <person name="Jin L."/>
        </authorList>
    </citation>
    <scope>NUCLEOTIDE SEQUENCE [LARGE SCALE GENOMIC DNA]</scope>
    <source>
        <strain evidence="8 9">CHu50b-6-2</strain>
    </source>
</reference>
<keyword evidence="2" id="KW-1003">Cell membrane</keyword>
<organism evidence="8 9">
    <name type="scientific">Lacisediminihabitans profunda</name>
    <dbReference type="NCBI Taxonomy" id="2594790"/>
    <lineage>
        <taxon>Bacteria</taxon>
        <taxon>Bacillati</taxon>
        <taxon>Actinomycetota</taxon>
        <taxon>Actinomycetes</taxon>
        <taxon>Micrococcales</taxon>
        <taxon>Microbacteriaceae</taxon>
        <taxon>Lacisediminihabitans</taxon>
    </lineage>
</organism>
<dbReference type="EMBL" id="VRMG01000009">
    <property type="protein sequence ID" value="TXN29187.1"/>
    <property type="molecule type" value="Genomic_DNA"/>
</dbReference>
<proteinExistence type="predicted"/>
<evidence type="ECO:0000259" key="7">
    <source>
        <dbReference type="Pfam" id="PF13396"/>
    </source>
</evidence>
<dbReference type="Pfam" id="PF13396">
    <property type="entry name" value="PLDc_N"/>
    <property type="match status" value="1"/>
</dbReference>
<evidence type="ECO:0000256" key="4">
    <source>
        <dbReference type="ARBA" id="ARBA00022989"/>
    </source>
</evidence>
<dbReference type="Proteomes" id="UP000321379">
    <property type="component" value="Unassembled WGS sequence"/>
</dbReference>
<comment type="caution">
    <text evidence="8">The sequence shown here is derived from an EMBL/GenBank/DDBJ whole genome shotgun (WGS) entry which is preliminary data.</text>
</comment>
<keyword evidence="3 6" id="KW-0812">Transmembrane</keyword>
<name>A0A5C8UNT4_9MICO</name>
<evidence type="ECO:0000256" key="1">
    <source>
        <dbReference type="ARBA" id="ARBA00004651"/>
    </source>
</evidence>
<evidence type="ECO:0000256" key="5">
    <source>
        <dbReference type="ARBA" id="ARBA00023136"/>
    </source>
</evidence>
<protein>
    <recommendedName>
        <fullName evidence="7">Cardiolipin synthase N-terminal domain-containing protein</fullName>
    </recommendedName>
</protein>
<keyword evidence="4 6" id="KW-1133">Transmembrane helix</keyword>
<sequence length="71" mass="7810">MKTRNWSDLSTGQQRAVVAAAVAELALAVAAWTDLARRPARLVNGRKGVWAAIIAVNFFGPIAYFVRGRRR</sequence>
<evidence type="ECO:0000313" key="8">
    <source>
        <dbReference type="EMBL" id="TXN29187.1"/>
    </source>
</evidence>
<feature type="domain" description="Cardiolipin synthase N-terminal" evidence="7">
    <location>
        <begin position="26"/>
        <end position="69"/>
    </location>
</feature>
<dbReference type="InterPro" id="IPR027379">
    <property type="entry name" value="CLS_N"/>
</dbReference>
<dbReference type="GO" id="GO:0005886">
    <property type="term" value="C:plasma membrane"/>
    <property type="evidence" value="ECO:0007669"/>
    <property type="project" value="UniProtKB-SubCell"/>
</dbReference>
<dbReference type="RefSeq" id="WP_147784207.1">
    <property type="nucleotide sequence ID" value="NZ_VRMG01000009.1"/>
</dbReference>
<dbReference type="AlphaFoldDB" id="A0A5C8UNT4"/>
<keyword evidence="9" id="KW-1185">Reference proteome</keyword>
<keyword evidence="5 6" id="KW-0472">Membrane</keyword>
<accession>A0A5C8UNT4</accession>
<evidence type="ECO:0000256" key="6">
    <source>
        <dbReference type="SAM" id="Phobius"/>
    </source>
</evidence>
<evidence type="ECO:0000256" key="3">
    <source>
        <dbReference type="ARBA" id="ARBA00022692"/>
    </source>
</evidence>
<feature type="transmembrane region" description="Helical" evidence="6">
    <location>
        <begin position="48"/>
        <end position="66"/>
    </location>
</feature>
<comment type="subcellular location">
    <subcellularLocation>
        <location evidence="1">Cell membrane</location>
        <topology evidence="1">Multi-pass membrane protein</topology>
    </subcellularLocation>
</comment>
<gene>
    <name evidence="8" type="ORF">FVP33_13460</name>
</gene>
<evidence type="ECO:0000256" key="2">
    <source>
        <dbReference type="ARBA" id="ARBA00022475"/>
    </source>
</evidence>
<evidence type="ECO:0000313" key="9">
    <source>
        <dbReference type="Proteomes" id="UP000321379"/>
    </source>
</evidence>